<proteinExistence type="predicted"/>
<feature type="domain" description="DUF6371" evidence="1">
    <location>
        <begin position="116"/>
        <end position="288"/>
    </location>
</feature>
<protein>
    <submittedName>
        <fullName evidence="4">Uncharacterized protein</fullName>
    </submittedName>
</protein>
<dbReference type="InterPro" id="IPR045951">
    <property type="entry name" value="DUF6371"/>
</dbReference>
<dbReference type="Pfam" id="PF22292">
    <property type="entry name" value="DUF6965"/>
    <property type="match status" value="1"/>
</dbReference>
<reference evidence="4" key="1">
    <citation type="submission" date="2021-02" db="EMBL/GenBank/DDBJ databases">
        <title>Salinimicrobium sp. nov. isolated from seawater in Tongyeong, Republic of Korea.</title>
        <authorList>
            <person name="Lee S.-J."/>
        </authorList>
    </citation>
    <scope>NUCLEOTIDE SEQUENCE</scope>
    <source>
        <strain evidence="4">HN-2-9-2</strain>
    </source>
</reference>
<dbReference type="RefSeq" id="WP_265164454.1">
    <property type="nucleotide sequence ID" value="NZ_CP069620.1"/>
</dbReference>
<evidence type="ECO:0000259" key="1">
    <source>
        <dbReference type="Pfam" id="PF19898"/>
    </source>
</evidence>
<dbReference type="EMBL" id="CP069620">
    <property type="protein sequence ID" value="UZH56039.1"/>
    <property type="molecule type" value="Genomic_DNA"/>
</dbReference>
<dbReference type="InterPro" id="IPR054238">
    <property type="entry name" value="DUF6965"/>
</dbReference>
<name>A0ABY6NT04_9FLAO</name>
<evidence type="ECO:0000259" key="3">
    <source>
        <dbReference type="Pfam" id="PF22292"/>
    </source>
</evidence>
<dbReference type="InterPro" id="IPR047731">
    <property type="entry name" value="Zinc_ribbon_put"/>
</dbReference>
<feature type="domain" description="Zinc beta-ribbon finger putative" evidence="2">
    <location>
        <begin position="4"/>
        <end position="58"/>
    </location>
</feature>
<accession>A0ABY6NT04</accession>
<evidence type="ECO:0000313" key="4">
    <source>
        <dbReference type="EMBL" id="UZH56039.1"/>
    </source>
</evidence>
<organism evidence="4 5">
    <name type="scientific">Salinimicrobium tongyeongense</name>
    <dbReference type="NCBI Taxonomy" id="2809707"/>
    <lineage>
        <taxon>Bacteria</taxon>
        <taxon>Pseudomonadati</taxon>
        <taxon>Bacteroidota</taxon>
        <taxon>Flavobacteriia</taxon>
        <taxon>Flavobacteriales</taxon>
        <taxon>Flavobacteriaceae</taxon>
        <taxon>Salinimicrobium</taxon>
    </lineage>
</organism>
<sequence length="463" mass="54157">MEQHRYTLEKGSKKDFCPACNKKRFVHYVDTETGEYLPNQYGRCDRESKCGYHLNPYKNGYSQMIKEQEQGTFNGNWKPDQYARVVTIKKPLKSKPAFIPVEVLKQTLEPDRYEQNVFIQNLFNNVPYPFEVSDVTKAVELYKIGTIKAGYRKGAVTFPFIDLKGNIRAVQVKQFNKSNHTTGTDFLHSIIDKHHSKRNEPLPNWLQAYNKNELKVSCLFGEHLLSKYPLNPVALVEAPKTAFYGTLYFGFPEQPEDLIWLAVYNKSSFKFDKLKVLKGRTVLTFPDLSKDGQTFKEWKQKATGIESRLPGTRFIFSDLLEQLAPEADKKEGNDIADYLIKQDWQNFRKRKPKQKPPEPVPEIKEPVTEVRKIRQPKKETEDFEFSETIKKEPEDWQTDISELERYFEKMRLPPEPVRLNQCTVITNVSQFLKSHLQTVKSHNGNNRFLPYLNRLQQLRTTLN</sequence>
<dbReference type="Pfam" id="PF19898">
    <property type="entry name" value="DUF6371"/>
    <property type="match status" value="1"/>
</dbReference>
<evidence type="ECO:0000313" key="5">
    <source>
        <dbReference type="Proteomes" id="UP001163981"/>
    </source>
</evidence>
<dbReference type="Proteomes" id="UP001163981">
    <property type="component" value="Chromosome"/>
</dbReference>
<evidence type="ECO:0000259" key="2">
    <source>
        <dbReference type="Pfam" id="PF21957"/>
    </source>
</evidence>
<keyword evidence="5" id="KW-1185">Reference proteome</keyword>
<dbReference type="Pfam" id="PF21957">
    <property type="entry name" value="Zn_ribbon_16"/>
    <property type="match status" value="1"/>
</dbReference>
<dbReference type="NCBIfam" id="NF040506">
    <property type="entry name" value="PG0870_Nterm"/>
    <property type="match status" value="1"/>
</dbReference>
<gene>
    <name evidence="4" type="ORF">JRG66_03985</name>
</gene>
<feature type="domain" description="DUF6965" evidence="3">
    <location>
        <begin position="399"/>
        <end position="460"/>
    </location>
</feature>